<evidence type="ECO:0000313" key="1">
    <source>
        <dbReference type="EMBL" id="GMS85012.1"/>
    </source>
</evidence>
<dbReference type="EMBL" id="BTSX01000002">
    <property type="protein sequence ID" value="GMS85012.1"/>
    <property type="molecule type" value="Genomic_DNA"/>
</dbReference>
<proteinExistence type="predicted"/>
<dbReference type="AlphaFoldDB" id="A0AAV5SQE7"/>
<gene>
    <name evidence="1" type="ORF">PENTCL1PPCAC_7187</name>
</gene>
<accession>A0AAV5SQE7</accession>
<comment type="caution">
    <text evidence="1">The sequence shown here is derived from an EMBL/GenBank/DDBJ whole genome shotgun (WGS) entry which is preliminary data.</text>
</comment>
<evidence type="ECO:0000313" key="2">
    <source>
        <dbReference type="Proteomes" id="UP001432027"/>
    </source>
</evidence>
<name>A0AAV5SQE7_9BILA</name>
<dbReference type="Proteomes" id="UP001432027">
    <property type="component" value="Unassembled WGS sequence"/>
</dbReference>
<organism evidence="1 2">
    <name type="scientific">Pristionchus entomophagus</name>
    <dbReference type="NCBI Taxonomy" id="358040"/>
    <lineage>
        <taxon>Eukaryota</taxon>
        <taxon>Metazoa</taxon>
        <taxon>Ecdysozoa</taxon>
        <taxon>Nematoda</taxon>
        <taxon>Chromadorea</taxon>
        <taxon>Rhabditida</taxon>
        <taxon>Rhabditina</taxon>
        <taxon>Diplogasteromorpha</taxon>
        <taxon>Diplogasteroidea</taxon>
        <taxon>Neodiplogasteridae</taxon>
        <taxon>Pristionchus</taxon>
    </lineage>
</organism>
<protein>
    <submittedName>
        <fullName evidence="1">Uncharacterized protein</fullName>
    </submittedName>
</protein>
<sequence length="158" mass="17926">MIFDLTIDLSSLIRIGIITDRSGTLTVDPSIIVVCDIESSSISIERSKPDEQTNFPYTKDGEHPYDCRSYTIFLSQLGLIVSHCCPANSWRRIVEAVTERLASMGSHSLIEFRDCSLSRTSHKFLTFSIFLGLLKFKILRPPGARIGLMDIRTLQWRE</sequence>
<keyword evidence="2" id="KW-1185">Reference proteome</keyword>
<reference evidence="1" key="1">
    <citation type="submission" date="2023-10" db="EMBL/GenBank/DDBJ databases">
        <title>Genome assembly of Pristionchus species.</title>
        <authorList>
            <person name="Yoshida K."/>
            <person name="Sommer R.J."/>
        </authorList>
    </citation>
    <scope>NUCLEOTIDE SEQUENCE</scope>
    <source>
        <strain evidence="1">RS0144</strain>
    </source>
</reference>